<evidence type="ECO:0000313" key="3">
    <source>
        <dbReference type="EMBL" id="KAF3768816.1"/>
    </source>
</evidence>
<keyword evidence="4" id="KW-1185">Reference proteome</keyword>
<proteinExistence type="predicted"/>
<dbReference type="InterPro" id="IPR002190">
    <property type="entry name" value="MHD_dom"/>
</dbReference>
<dbReference type="GeneID" id="63838354"/>
<dbReference type="Gene3D" id="1.10.10.1200">
    <property type="entry name" value="MAGE homology domain, winged helix WH1 motif"/>
    <property type="match status" value="1"/>
</dbReference>
<protein>
    <submittedName>
        <fullName evidence="3">MAGE-domain-containing protein</fullName>
    </submittedName>
</protein>
<dbReference type="EMBL" id="MU032345">
    <property type="protein sequence ID" value="KAF3768816.1"/>
    <property type="molecule type" value="Genomic_DNA"/>
</dbReference>
<dbReference type="Pfam" id="PF01454">
    <property type="entry name" value="MAGE"/>
    <property type="match status" value="1"/>
</dbReference>
<feature type="compositionally biased region" description="Acidic residues" evidence="1">
    <location>
        <begin position="44"/>
        <end position="56"/>
    </location>
</feature>
<dbReference type="PANTHER" id="PTHR11736">
    <property type="entry name" value="MELANOMA-ASSOCIATED ANTIGEN MAGE ANTIGEN"/>
    <property type="match status" value="1"/>
</dbReference>
<dbReference type="RefSeq" id="XP_040779777.1">
    <property type="nucleotide sequence ID" value="XM_040921225.1"/>
</dbReference>
<feature type="region of interest" description="Disordered" evidence="1">
    <location>
        <begin position="1"/>
        <end position="56"/>
    </location>
</feature>
<name>A0A9P5CSX6_CRYP1</name>
<dbReference type="GO" id="GO:0006281">
    <property type="term" value="P:DNA repair"/>
    <property type="evidence" value="ECO:0007669"/>
    <property type="project" value="TreeGrafter"/>
</dbReference>
<dbReference type="AlphaFoldDB" id="A0A9P5CSX6"/>
<dbReference type="OrthoDB" id="205198at2759"/>
<organism evidence="3 4">
    <name type="scientific">Cryphonectria parasitica (strain ATCC 38755 / EP155)</name>
    <dbReference type="NCBI Taxonomy" id="660469"/>
    <lineage>
        <taxon>Eukaryota</taxon>
        <taxon>Fungi</taxon>
        <taxon>Dikarya</taxon>
        <taxon>Ascomycota</taxon>
        <taxon>Pezizomycotina</taxon>
        <taxon>Sordariomycetes</taxon>
        <taxon>Sordariomycetidae</taxon>
        <taxon>Diaporthales</taxon>
        <taxon>Cryphonectriaceae</taxon>
        <taxon>Cryphonectria-Endothia species complex</taxon>
        <taxon>Cryphonectria</taxon>
    </lineage>
</organism>
<dbReference type="PANTHER" id="PTHR11736:SF14">
    <property type="entry name" value="NSE3 HOMOLOG, SMC5-SMC6 COMPLEX COMPONENT"/>
    <property type="match status" value="1"/>
</dbReference>
<evidence type="ECO:0000256" key="1">
    <source>
        <dbReference type="SAM" id="MobiDB-lite"/>
    </source>
</evidence>
<feature type="compositionally biased region" description="Acidic residues" evidence="1">
    <location>
        <begin position="313"/>
        <end position="323"/>
    </location>
</feature>
<dbReference type="GO" id="GO:0005634">
    <property type="term" value="C:nucleus"/>
    <property type="evidence" value="ECO:0007669"/>
    <property type="project" value="TreeGrafter"/>
</dbReference>
<accession>A0A9P5CSX6</accession>
<evidence type="ECO:0000259" key="2">
    <source>
        <dbReference type="SMART" id="SM01373"/>
    </source>
</evidence>
<feature type="region of interest" description="Disordered" evidence="1">
    <location>
        <begin position="299"/>
        <end position="343"/>
    </location>
</feature>
<dbReference type="InterPro" id="IPR041899">
    <property type="entry name" value="MAGE_WH2"/>
</dbReference>
<sequence>MPPSARRPRRAVDDEGEESDEEQRPRQRPRMVLDPTEHERSENYEEEEGDGEDETEDDALIRELVRYAMACDFARVPIRREGIKEKVLGRGNRSFRRIFQGAQERLRDVLGMEMVDLPVKEKLTKEDKRKGETIKSQSKIVPSNSYVLVSILPKAYKNPKILAPSRLISADEEAAYVGFYTLIVSLVRISGGEVSDSVLKRHLRRLNAETNAFADYKTEDILAKLQRQGYLVKTGDRQAQQHGQADSNTTWFIGPRGKVELDDEAVAGLIREVWGPVTDADANELEEKLANTLEIQAGQSNGDSVADAHEDENGLDSTSDTEENGGPSFRAPNRLTSPEEREY</sequence>
<dbReference type="Proteomes" id="UP000803844">
    <property type="component" value="Unassembled WGS sequence"/>
</dbReference>
<reference evidence="3" key="1">
    <citation type="journal article" date="2020" name="Phytopathology">
        <title>Genome sequence of the chestnut blight fungus Cryphonectria parasitica EP155: A fundamental resource for an archetypical invasive plant pathogen.</title>
        <authorList>
            <person name="Crouch J.A."/>
            <person name="Dawe A."/>
            <person name="Aerts A."/>
            <person name="Barry K."/>
            <person name="Churchill A.C.L."/>
            <person name="Grimwood J."/>
            <person name="Hillman B."/>
            <person name="Milgroom M.G."/>
            <person name="Pangilinan J."/>
            <person name="Smith M."/>
            <person name="Salamov A."/>
            <person name="Schmutz J."/>
            <person name="Yadav J."/>
            <person name="Grigoriev I.V."/>
            <person name="Nuss D."/>
        </authorList>
    </citation>
    <scope>NUCLEOTIDE SEQUENCE</scope>
    <source>
        <strain evidence="3">EP155</strain>
    </source>
</reference>
<dbReference type="SMART" id="SM01373">
    <property type="entry name" value="MAGE"/>
    <property type="match status" value="1"/>
</dbReference>
<feature type="domain" description="MAGE" evidence="2">
    <location>
        <begin position="64"/>
        <end position="266"/>
    </location>
</feature>
<comment type="caution">
    <text evidence="3">The sequence shown here is derived from an EMBL/GenBank/DDBJ whole genome shotgun (WGS) entry which is preliminary data.</text>
</comment>
<dbReference type="InterPro" id="IPR037445">
    <property type="entry name" value="MAGE"/>
</dbReference>
<gene>
    <name evidence="3" type="ORF">M406DRAFT_337165</name>
</gene>
<dbReference type="Gene3D" id="1.10.10.1210">
    <property type="entry name" value="MAGE homology domain, winged helix WH2 motif"/>
    <property type="match status" value="1"/>
</dbReference>
<dbReference type="InterPro" id="IPR041898">
    <property type="entry name" value="MAGE_WH1"/>
</dbReference>
<evidence type="ECO:0000313" key="4">
    <source>
        <dbReference type="Proteomes" id="UP000803844"/>
    </source>
</evidence>